<gene>
    <name evidence="4" type="ORF">ATEG_08607</name>
</gene>
<protein>
    <recommendedName>
        <fullName evidence="3">NAD-dependent epimerase/dehydratase domain-containing protein</fullName>
    </recommendedName>
</protein>
<reference evidence="5" key="1">
    <citation type="submission" date="2005-09" db="EMBL/GenBank/DDBJ databases">
        <title>Annotation of the Aspergillus terreus NIH2624 genome.</title>
        <authorList>
            <person name="Birren B.W."/>
            <person name="Lander E.S."/>
            <person name="Galagan J.E."/>
            <person name="Nusbaum C."/>
            <person name="Devon K."/>
            <person name="Henn M."/>
            <person name="Ma L.-J."/>
            <person name="Jaffe D.B."/>
            <person name="Butler J."/>
            <person name="Alvarez P."/>
            <person name="Gnerre S."/>
            <person name="Grabherr M."/>
            <person name="Kleber M."/>
            <person name="Mauceli E.W."/>
            <person name="Brockman W."/>
            <person name="Rounsley S."/>
            <person name="Young S.K."/>
            <person name="LaButti K."/>
            <person name="Pushparaj V."/>
            <person name="DeCaprio D."/>
            <person name="Crawford M."/>
            <person name="Koehrsen M."/>
            <person name="Engels R."/>
            <person name="Montgomery P."/>
            <person name="Pearson M."/>
            <person name="Howarth C."/>
            <person name="Larson L."/>
            <person name="Luoma S."/>
            <person name="White J."/>
            <person name="Alvarado L."/>
            <person name="Kodira C.D."/>
            <person name="Zeng Q."/>
            <person name="Oleary S."/>
            <person name="Yandava C."/>
            <person name="Denning D.W."/>
            <person name="Nierman W.C."/>
            <person name="Milne T."/>
            <person name="Madden K."/>
        </authorList>
    </citation>
    <scope>NUCLEOTIDE SEQUENCE [LARGE SCALE GENOMIC DNA]</scope>
    <source>
        <strain evidence="5">NIH 2624 / FGSC A1156</strain>
    </source>
</reference>
<dbReference type="InterPro" id="IPR050425">
    <property type="entry name" value="NAD(P)_dehydrat-like"/>
</dbReference>
<proteinExistence type="inferred from homology"/>
<comment type="similarity">
    <text evidence="2">Belongs to the NAD(P)-dependent epimerase/dehydratase family. Dihydroflavonol-4-reductase subfamily.</text>
</comment>
<dbReference type="OMA" id="NTYNERA"/>
<dbReference type="Proteomes" id="UP000007963">
    <property type="component" value="Unassembled WGS sequence"/>
</dbReference>
<dbReference type="STRING" id="341663.Q0CCH7"/>
<dbReference type="GO" id="GO:0016616">
    <property type="term" value="F:oxidoreductase activity, acting on the CH-OH group of donors, NAD or NADP as acceptor"/>
    <property type="evidence" value="ECO:0007669"/>
    <property type="project" value="TreeGrafter"/>
</dbReference>
<dbReference type="RefSeq" id="XP_001217193.1">
    <property type="nucleotide sequence ID" value="XM_001217192.1"/>
</dbReference>
<evidence type="ECO:0000259" key="3">
    <source>
        <dbReference type="Pfam" id="PF01370"/>
    </source>
</evidence>
<dbReference type="OrthoDB" id="2735536at2759"/>
<dbReference type="PANTHER" id="PTHR10366:SF562">
    <property type="entry name" value="ALDEHYDE REDUCTASE II (AFU_ORTHOLOGUE AFUA_1G11360)"/>
    <property type="match status" value="1"/>
</dbReference>
<evidence type="ECO:0000313" key="4">
    <source>
        <dbReference type="EMBL" id="EAU30739.1"/>
    </source>
</evidence>
<dbReference type="InterPro" id="IPR001509">
    <property type="entry name" value="Epimerase_deHydtase"/>
</dbReference>
<dbReference type="eggNOG" id="KOG1502">
    <property type="taxonomic scope" value="Eukaryota"/>
</dbReference>
<dbReference type="Pfam" id="PF01370">
    <property type="entry name" value="Epimerase"/>
    <property type="match status" value="1"/>
</dbReference>
<dbReference type="InterPro" id="IPR036291">
    <property type="entry name" value="NAD(P)-bd_dom_sf"/>
</dbReference>
<dbReference type="GeneID" id="4323131"/>
<dbReference type="AlphaFoldDB" id="Q0CCH7"/>
<organism evidence="4 5">
    <name type="scientific">Aspergillus terreus (strain NIH 2624 / FGSC A1156)</name>
    <dbReference type="NCBI Taxonomy" id="341663"/>
    <lineage>
        <taxon>Eukaryota</taxon>
        <taxon>Fungi</taxon>
        <taxon>Dikarya</taxon>
        <taxon>Ascomycota</taxon>
        <taxon>Pezizomycotina</taxon>
        <taxon>Eurotiomycetes</taxon>
        <taxon>Eurotiomycetidae</taxon>
        <taxon>Eurotiales</taxon>
        <taxon>Aspergillaceae</taxon>
        <taxon>Aspergillus</taxon>
        <taxon>Aspergillus subgen. Circumdati</taxon>
    </lineage>
</organism>
<evidence type="ECO:0000256" key="1">
    <source>
        <dbReference type="ARBA" id="ARBA00023002"/>
    </source>
</evidence>
<name>Q0CCH7_ASPTN</name>
<dbReference type="Gene3D" id="3.40.50.720">
    <property type="entry name" value="NAD(P)-binding Rossmann-like Domain"/>
    <property type="match status" value="1"/>
</dbReference>
<evidence type="ECO:0000313" key="5">
    <source>
        <dbReference type="Proteomes" id="UP000007963"/>
    </source>
</evidence>
<dbReference type="HOGENOM" id="CLU_007383_9_4_1"/>
<accession>Q0CCH7</accession>
<dbReference type="VEuPathDB" id="FungiDB:ATEG_08607"/>
<feature type="domain" description="NAD-dependent epimerase/dehydratase" evidence="3">
    <location>
        <begin position="18"/>
        <end position="228"/>
    </location>
</feature>
<sequence length="267" mass="28734">MSNTLKKPPVLQPGEGLLVTGANGYVASHIIDLLLSLGYHVRGTVRAEKPWLDEYFTTKYGTGMFESVVIPDLAQKESLINVLGGISGVLHVATDMSHSADAESVINNVLRMTQSVLEAAAEVKSVKRVILTSSATAVPLAKPGVEGVIIDENSWNDKAVQLAWNGSDSSDPSNFVTVYSASKTEGERFAFTWVKEHNPHFVFNSILPNFVLGPLLSPDFNGSSGKVVLDLLHGNSWIIPIIPPGLNCPVPQSLGPHTMNNNCTDNF</sequence>
<dbReference type="PANTHER" id="PTHR10366">
    <property type="entry name" value="NAD DEPENDENT EPIMERASE/DEHYDRATASE"/>
    <property type="match status" value="1"/>
</dbReference>
<evidence type="ECO:0000256" key="2">
    <source>
        <dbReference type="ARBA" id="ARBA00023445"/>
    </source>
</evidence>
<keyword evidence="1" id="KW-0560">Oxidoreductase</keyword>
<dbReference type="SUPFAM" id="SSF51735">
    <property type="entry name" value="NAD(P)-binding Rossmann-fold domains"/>
    <property type="match status" value="1"/>
</dbReference>
<dbReference type="EMBL" id="CH476606">
    <property type="protein sequence ID" value="EAU30739.1"/>
    <property type="molecule type" value="Genomic_DNA"/>
</dbReference>